<dbReference type="Proteomes" id="UP000460751">
    <property type="component" value="Unassembled WGS sequence"/>
</dbReference>
<name>A0A9X5B521_9GAMM</name>
<gene>
    <name evidence="1" type="ORF">GLW01_04595</name>
</gene>
<dbReference type="OrthoDB" id="982633at2"/>
<dbReference type="PROSITE" id="PS51257">
    <property type="entry name" value="PROKAR_LIPOPROTEIN"/>
    <property type="match status" value="1"/>
</dbReference>
<dbReference type="EMBL" id="WMEX01000002">
    <property type="protein sequence ID" value="MYL26069.1"/>
    <property type="molecule type" value="Genomic_DNA"/>
</dbReference>
<dbReference type="SUPFAM" id="SSF160387">
    <property type="entry name" value="NosL/MerB-like"/>
    <property type="match status" value="1"/>
</dbReference>
<accession>A0A9X5B521</accession>
<dbReference type="InterPro" id="IPR008719">
    <property type="entry name" value="N2O_reductase_NosL"/>
</dbReference>
<comment type="caution">
    <text evidence="1">The sequence shown here is derived from an EMBL/GenBank/DDBJ whole genome shotgun (WGS) entry which is preliminary data.</text>
</comment>
<protein>
    <submittedName>
        <fullName evidence="1">Uncharacterized protein</fullName>
    </submittedName>
</protein>
<dbReference type="Gene3D" id="3.30.70.2050">
    <property type="match status" value="1"/>
</dbReference>
<proteinExistence type="predicted"/>
<dbReference type="Gene3D" id="3.30.70.2060">
    <property type="match status" value="1"/>
</dbReference>
<dbReference type="RefSeq" id="WP_160898282.1">
    <property type="nucleotide sequence ID" value="NZ_WMEX01000002.1"/>
</dbReference>
<reference evidence="1 2" key="1">
    <citation type="submission" date="2019-11" db="EMBL/GenBank/DDBJ databases">
        <title>Genome sequences of 17 halophilic strains isolated from different environments.</title>
        <authorList>
            <person name="Furrow R.E."/>
        </authorList>
    </citation>
    <scope>NUCLEOTIDE SEQUENCE [LARGE SCALE GENOMIC DNA]</scope>
    <source>
        <strain evidence="1 2">22507_15_FS</strain>
    </source>
</reference>
<evidence type="ECO:0000313" key="1">
    <source>
        <dbReference type="EMBL" id="MYL26069.1"/>
    </source>
</evidence>
<dbReference type="AlphaFoldDB" id="A0A9X5B521"/>
<sequence>MHRVHRPLALLILGAAIAGCGEAPVPKGCGPEASAAEETAMNGTPIPECAGPQAQACLADSGRKHYFCSTADLLEWQKGLEDNEGEIVTFTRDLSDVDWDPRDTGDWVTMDTAWFVVGHERDNGQGQTPPTGFSDLGDAEIFASKHGGRITGPQGLPAPGD</sequence>
<evidence type="ECO:0000313" key="2">
    <source>
        <dbReference type="Proteomes" id="UP000460751"/>
    </source>
</evidence>
<dbReference type="Pfam" id="PF05573">
    <property type="entry name" value="NosL"/>
    <property type="match status" value="1"/>
</dbReference>
<keyword evidence="2" id="KW-1185">Reference proteome</keyword>
<organism evidence="1 2">
    <name type="scientific">Vreelandella halophila</name>
    <dbReference type="NCBI Taxonomy" id="86177"/>
    <lineage>
        <taxon>Bacteria</taxon>
        <taxon>Pseudomonadati</taxon>
        <taxon>Pseudomonadota</taxon>
        <taxon>Gammaproteobacteria</taxon>
        <taxon>Oceanospirillales</taxon>
        <taxon>Halomonadaceae</taxon>
        <taxon>Vreelandella</taxon>
    </lineage>
</organism>